<comment type="caution">
    <text evidence="9">The sequence shown here is derived from an EMBL/GenBank/DDBJ whole genome shotgun (WGS) entry which is preliminary data.</text>
</comment>
<evidence type="ECO:0000256" key="3">
    <source>
        <dbReference type="ARBA" id="ARBA00023015"/>
    </source>
</evidence>
<comment type="similarity">
    <text evidence="2">Belongs to the bHLH protein family.</text>
</comment>
<dbReference type="InterPro" id="IPR031066">
    <property type="entry name" value="bHLH_ALC-like_plant"/>
</dbReference>
<evidence type="ECO:0000256" key="1">
    <source>
        <dbReference type="ARBA" id="ARBA00004123"/>
    </source>
</evidence>
<dbReference type="GO" id="GO:0005634">
    <property type="term" value="C:nucleus"/>
    <property type="evidence" value="ECO:0007669"/>
    <property type="project" value="UniProtKB-SubCell"/>
</dbReference>
<feature type="region of interest" description="Disordered" evidence="7">
    <location>
        <begin position="78"/>
        <end position="168"/>
    </location>
</feature>
<keyword evidence="4" id="KW-0238">DNA-binding</keyword>
<dbReference type="Proteomes" id="UP001140949">
    <property type="component" value="Unassembled WGS sequence"/>
</dbReference>
<organism evidence="9 11">
    <name type="scientific">Iris pallida</name>
    <name type="common">Sweet iris</name>
    <dbReference type="NCBI Taxonomy" id="29817"/>
    <lineage>
        <taxon>Eukaryota</taxon>
        <taxon>Viridiplantae</taxon>
        <taxon>Streptophyta</taxon>
        <taxon>Embryophyta</taxon>
        <taxon>Tracheophyta</taxon>
        <taxon>Spermatophyta</taxon>
        <taxon>Magnoliopsida</taxon>
        <taxon>Liliopsida</taxon>
        <taxon>Asparagales</taxon>
        <taxon>Iridaceae</taxon>
        <taxon>Iridoideae</taxon>
        <taxon>Irideae</taxon>
        <taxon>Iris</taxon>
    </lineage>
</organism>
<dbReference type="SUPFAM" id="SSF47459">
    <property type="entry name" value="HLH, helix-loop-helix DNA-binding domain"/>
    <property type="match status" value="1"/>
</dbReference>
<dbReference type="Pfam" id="PF00010">
    <property type="entry name" value="HLH"/>
    <property type="match status" value="1"/>
</dbReference>
<feature type="region of interest" description="Disordered" evidence="7">
    <location>
        <begin position="215"/>
        <end position="234"/>
    </location>
</feature>
<dbReference type="SMART" id="SM00353">
    <property type="entry name" value="HLH"/>
    <property type="match status" value="1"/>
</dbReference>
<keyword evidence="3" id="KW-0805">Transcription regulation</keyword>
<feature type="region of interest" description="Disordered" evidence="7">
    <location>
        <begin position="181"/>
        <end position="206"/>
    </location>
</feature>
<dbReference type="EMBL" id="JANAVB010018140">
    <property type="protein sequence ID" value="KAJ6829910.1"/>
    <property type="molecule type" value="Genomic_DNA"/>
</dbReference>
<reference evidence="9" key="2">
    <citation type="submission" date="2023-04" db="EMBL/GenBank/DDBJ databases">
        <authorList>
            <person name="Bruccoleri R.E."/>
            <person name="Oakeley E.J."/>
            <person name="Faust A.-M."/>
            <person name="Dessus-Babus S."/>
            <person name="Altorfer M."/>
            <person name="Burckhardt D."/>
            <person name="Oertli M."/>
            <person name="Naumann U."/>
            <person name="Petersen F."/>
            <person name="Wong J."/>
        </authorList>
    </citation>
    <scope>NUCLEOTIDE SEQUENCE</scope>
    <source>
        <strain evidence="9">GSM-AAB239-AS_SAM_17_03QT</strain>
        <tissue evidence="9">Leaf</tissue>
    </source>
</reference>
<feature type="compositionally biased region" description="Basic and acidic residues" evidence="7">
    <location>
        <begin position="221"/>
        <end position="234"/>
    </location>
</feature>
<keyword evidence="11" id="KW-1185">Reference proteome</keyword>
<sequence length="402" mass="43791">MSHCVPNWDLDERPNPSSSAPHAPLSFRSDYEVTELTWENGHLSEHSFGHPRRVNMPTPKYPSSETLEAIVNQAKLLPPPKPSSQITGAPAHHHDASPVPRTATTSAISSCSGAAGKKLPRPAVESGGVSWSPDSTRAADTFGTDDFTDGGGATGSPETENTSFCGGGARSRLLNAIDDHDTASHSRRSPAQCHRDVAGEDEEKITEAGTMRSTISTKRSRAAEVHNQSERKRRDRINQKFITLQKLVPNSNKTDKASMLDEVIEYLKQLQAQVLMMSRMGGMPTMMMPMGMQQFQMSMMAQMAQMAQMGMGMGMMDMGSLARPVPVGISPVLPTSAFLPAVGGSWEPSADRMHQPAGTVMHDLLSSFLSCSTQQPMTMDAYQRVGAWYQQMFQQPAQMNPK</sequence>
<feature type="compositionally biased region" description="Polar residues" evidence="7">
    <location>
        <begin position="102"/>
        <end position="112"/>
    </location>
</feature>
<dbReference type="EMBL" id="JANAVB010020999">
    <property type="protein sequence ID" value="KAJ6826447.1"/>
    <property type="molecule type" value="Genomic_DNA"/>
</dbReference>
<dbReference type="PANTHER" id="PTHR45855">
    <property type="entry name" value="TRANSCRIPTION FACTOR PIF1-RELATED"/>
    <property type="match status" value="1"/>
</dbReference>
<dbReference type="Gene3D" id="4.10.280.10">
    <property type="entry name" value="Helix-loop-helix DNA-binding domain"/>
    <property type="match status" value="1"/>
</dbReference>
<protein>
    <submittedName>
        <fullName evidence="9">Transcription factor UNE10 isoform X2</fullName>
    </submittedName>
</protein>
<feature type="region of interest" description="Disordered" evidence="7">
    <location>
        <begin position="1"/>
        <end position="25"/>
    </location>
</feature>
<dbReference type="GO" id="GO:0003677">
    <property type="term" value="F:DNA binding"/>
    <property type="evidence" value="ECO:0007669"/>
    <property type="project" value="UniProtKB-KW"/>
</dbReference>
<evidence type="ECO:0000256" key="5">
    <source>
        <dbReference type="ARBA" id="ARBA00023163"/>
    </source>
</evidence>
<evidence type="ECO:0000259" key="8">
    <source>
        <dbReference type="PROSITE" id="PS50888"/>
    </source>
</evidence>
<dbReference type="PROSITE" id="PS50888">
    <property type="entry name" value="BHLH"/>
    <property type="match status" value="1"/>
</dbReference>
<dbReference type="InterPro" id="IPR047265">
    <property type="entry name" value="PIF1-like_bHLH"/>
</dbReference>
<keyword evidence="6" id="KW-0539">Nucleus</keyword>
<evidence type="ECO:0000313" key="9">
    <source>
        <dbReference type="EMBL" id="KAJ6826447.1"/>
    </source>
</evidence>
<accession>A0AAX6GDJ9</accession>
<evidence type="ECO:0000256" key="2">
    <source>
        <dbReference type="ARBA" id="ARBA00005510"/>
    </source>
</evidence>
<comment type="subcellular location">
    <subcellularLocation>
        <location evidence="1">Nucleus</location>
    </subcellularLocation>
</comment>
<reference evidence="9" key="1">
    <citation type="journal article" date="2023" name="GigaByte">
        <title>Genome assembly of the bearded iris, Iris pallida Lam.</title>
        <authorList>
            <person name="Bruccoleri R.E."/>
            <person name="Oakeley E.J."/>
            <person name="Faust A.M.E."/>
            <person name="Altorfer M."/>
            <person name="Dessus-Babus S."/>
            <person name="Burckhardt D."/>
            <person name="Oertli M."/>
            <person name="Naumann U."/>
            <person name="Petersen F."/>
            <person name="Wong J."/>
        </authorList>
    </citation>
    <scope>NUCLEOTIDE SEQUENCE</scope>
    <source>
        <strain evidence="9">GSM-AAB239-AS_SAM_17_03QT</strain>
    </source>
</reference>
<proteinExistence type="inferred from homology"/>
<dbReference type="InterPro" id="IPR036638">
    <property type="entry name" value="HLH_DNA-bd_sf"/>
</dbReference>
<dbReference type="AlphaFoldDB" id="A0AAX6GDJ9"/>
<evidence type="ECO:0000256" key="6">
    <source>
        <dbReference type="ARBA" id="ARBA00023242"/>
    </source>
</evidence>
<evidence type="ECO:0000256" key="7">
    <source>
        <dbReference type="SAM" id="MobiDB-lite"/>
    </source>
</evidence>
<evidence type="ECO:0000256" key="4">
    <source>
        <dbReference type="ARBA" id="ARBA00023125"/>
    </source>
</evidence>
<keyword evidence="5" id="KW-0804">Transcription</keyword>
<evidence type="ECO:0000313" key="10">
    <source>
        <dbReference type="EMBL" id="KAJ6829910.1"/>
    </source>
</evidence>
<dbReference type="InterPro" id="IPR011598">
    <property type="entry name" value="bHLH_dom"/>
</dbReference>
<feature type="domain" description="BHLH" evidence="8">
    <location>
        <begin position="221"/>
        <end position="270"/>
    </location>
</feature>
<dbReference type="GO" id="GO:0046983">
    <property type="term" value="F:protein dimerization activity"/>
    <property type="evidence" value="ECO:0007669"/>
    <property type="project" value="InterPro"/>
</dbReference>
<dbReference type="CDD" id="cd11445">
    <property type="entry name" value="bHLH_AtPIF_like"/>
    <property type="match status" value="1"/>
</dbReference>
<gene>
    <name evidence="10" type="ORF">M6B38_356790</name>
    <name evidence="9" type="ORF">M6B38_373535</name>
</gene>
<name>A0AAX6GDJ9_IRIPA</name>
<evidence type="ECO:0000313" key="11">
    <source>
        <dbReference type="Proteomes" id="UP001140949"/>
    </source>
</evidence>
<dbReference type="PANTHER" id="PTHR45855:SF23">
    <property type="entry name" value="TRANSCRIPTION FACTOR MEE8-RELATED"/>
    <property type="match status" value="1"/>
</dbReference>